<dbReference type="EMBL" id="HG676236">
    <property type="protein sequence ID" value="CDJ43847.1"/>
    <property type="molecule type" value="Genomic_DNA"/>
</dbReference>
<dbReference type="AlphaFoldDB" id="U6L0A5"/>
<dbReference type="OrthoDB" id="348502at2759"/>
<keyword evidence="2" id="KW-1185">Reference proteome</keyword>
<dbReference type="VEuPathDB" id="ToxoDB:ETH2_0859100"/>
<dbReference type="Proteomes" id="UP000030747">
    <property type="component" value="Unassembled WGS sequence"/>
</dbReference>
<name>U6L0A5_EIMTE</name>
<dbReference type="RefSeq" id="XP_013234596.1">
    <property type="nucleotide sequence ID" value="XM_013379142.1"/>
</dbReference>
<evidence type="ECO:0000313" key="1">
    <source>
        <dbReference type="EMBL" id="CDJ43847.1"/>
    </source>
</evidence>
<organism evidence="1 2">
    <name type="scientific">Eimeria tenella</name>
    <name type="common">Coccidian parasite</name>
    <dbReference type="NCBI Taxonomy" id="5802"/>
    <lineage>
        <taxon>Eukaryota</taxon>
        <taxon>Sar</taxon>
        <taxon>Alveolata</taxon>
        <taxon>Apicomplexa</taxon>
        <taxon>Conoidasida</taxon>
        <taxon>Coccidia</taxon>
        <taxon>Eucoccidiorida</taxon>
        <taxon>Eimeriorina</taxon>
        <taxon>Eimeriidae</taxon>
        <taxon>Eimeria</taxon>
    </lineage>
</organism>
<protein>
    <submittedName>
        <fullName evidence="1">Uncharacterized protein</fullName>
    </submittedName>
</protein>
<accession>U6L0A5</accession>
<feature type="non-terminal residue" evidence="1">
    <location>
        <position position="138"/>
    </location>
</feature>
<proteinExistence type="predicted"/>
<dbReference type="GeneID" id="25253665"/>
<reference evidence="1" key="2">
    <citation type="submission" date="2013-10" db="EMBL/GenBank/DDBJ databases">
        <authorList>
            <person name="Aslett M."/>
        </authorList>
    </citation>
    <scope>NUCLEOTIDE SEQUENCE [LARGE SCALE GENOMIC DNA]</scope>
    <source>
        <strain evidence="1">Houghton</strain>
    </source>
</reference>
<reference evidence="1" key="1">
    <citation type="submission" date="2013-10" db="EMBL/GenBank/DDBJ databases">
        <title>Genomic analysis of the causative agents of coccidiosis in chickens.</title>
        <authorList>
            <person name="Reid A.J."/>
            <person name="Blake D."/>
            <person name="Billington K."/>
            <person name="Browne H."/>
            <person name="Dunn M."/>
            <person name="Hung S."/>
            <person name="Kawahara F."/>
            <person name="Miranda-Saavedra D."/>
            <person name="Mourier T."/>
            <person name="Nagra H."/>
            <person name="Otto T.D."/>
            <person name="Rawlings N."/>
            <person name="Sanchez A."/>
            <person name="Sanders M."/>
            <person name="Subramaniam C."/>
            <person name="Tay Y."/>
            <person name="Dear P."/>
            <person name="Doerig C."/>
            <person name="Gruber A."/>
            <person name="Parkinson J."/>
            <person name="Shirley M."/>
            <person name="Wan K.L."/>
            <person name="Berriman M."/>
            <person name="Tomley F."/>
            <person name="Pain A."/>
        </authorList>
    </citation>
    <scope>NUCLEOTIDE SEQUENCE [LARGE SCALE GENOMIC DNA]</scope>
    <source>
        <strain evidence="1">Houghton</strain>
    </source>
</reference>
<evidence type="ECO:0000313" key="2">
    <source>
        <dbReference type="Proteomes" id="UP000030747"/>
    </source>
</evidence>
<gene>
    <name evidence="1" type="ORF">ETH_00022765</name>
</gene>
<sequence>MGKEVQQLLTDFGGLSFEQIKKKLKEKRDWLTDEQLNGVLVNNAMHVNGIWVLNSLGNPQIDAVRSSLIKVFSSSNPPNTKNKILEAVEADMQRKVALPDFTLRKLLREFAKNENGLWNFKGSKGTEDKNDLSELVCE</sequence>
<dbReference type="VEuPathDB" id="ToxoDB:ETH_00022765"/>